<comment type="caution">
    <text evidence="2">The sequence shown here is derived from an EMBL/GenBank/DDBJ whole genome shotgun (WGS) entry which is preliminary data.</text>
</comment>
<feature type="transmembrane region" description="Helical" evidence="1">
    <location>
        <begin position="120"/>
        <end position="137"/>
    </location>
</feature>
<dbReference type="AlphaFoldDB" id="A0ABD2LJ83"/>
<keyword evidence="1" id="KW-1133">Transmembrane helix</keyword>
<accession>A0ABD2LJ83</accession>
<protein>
    <submittedName>
        <fullName evidence="2">Uncharacterized protein</fullName>
    </submittedName>
</protein>
<organism evidence="2 3">
    <name type="scientific">Heterodera trifolii</name>
    <dbReference type="NCBI Taxonomy" id="157864"/>
    <lineage>
        <taxon>Eukaryota</taxon>
        <taxon>Metazoa</taxon>
        <taxon>Ecdysozoa</taxon>
        <taxon>Nematoda</taxon>
        <taxon>Chromadorea</taxon>
        <taxon>Rhabditida</taxon>
        <taxon>Tylenchina</taxon>
        <taxon>Tylenchomorpha</taxon>
        <taxon>Tylenchoidea</taxon>
        <taxon>Heteroderidae</taxon>
        <taxon>Heteroderinae</taxon>
        <taxon>Heterodera</taxon>
    </lineage>
</organism>
<keyword evidence="1" id="KW-0472">Membrane</keyword>
<keyword evidence="1" id="KW-0812">Transmembrane</keyword>
<sequence>MHPSHTQGGNFKAEKGPNTFRIAREMYPSHTQGGNFKAEKGPNTFRIVREKFARYDNSGGIQQEQPIIDDPNNNVNADEEGLIDQLSGAVASLSTINLGPVYTAVGNGWDYFWHLWQYRLFRFAFILLCIYFGLGFMERLAVAMISACVRWAWPPVHFMLGSSRGTLFYLTDWFAWMEDFLSSWVCDMANRYCHEYGVMCDSQCSFVSRTQRAAFFTGRRF</sequence>
<evidence type="ECO:0000313" key="2">
    <source>
        <dbReference type="EMBL" id="KAL3114429.1"/>
    </source>
</evidence>
<name>A0ABD2LJ83_9BILA</name>
<reference evidence="2 3" key="1">
    <citation type="submission" date="2024-10" db="EMBL/GenBank/DDBJ databases">
        <authorList>
            <person name="Kim D."/>
        </authorList>
    </citation>
    <scope>NUCLEOTIDE SEQUENCE [LARGE SCALE GENOMIC DNA]</scope>
    <source>
        <strain evidence="2">BH-2024</strain>
    </source>
</reference>
<keyword evidence="3" id="KW-1185">Reference proteome</keyword>
<evidence type="ECO:0000256" key="1">
    <source>
        <dbReference type="SAM" id="Phobius"/>
    </source>
</evidence>
<dbReference type="EMBL" id="JBICBT010000417">
    <property type="protein sequence ID" value="KAL3114429.1"/>
    <property type="molecule type" value="Genomic_DNA"/>
</dbReference>
<dbReference type="Proteomes" id="UP001620626">
    <property type="component" value="Unassembled WGS sequence"/>
</dbReference>
<proteinExistence type="predicted"/>
<gene>
    <name evidence="2" type="ORF">niasHT_017293</name>
</gene>
<evidence type="ECO:0000313" key="3">
    <source>
        <dbReference type="Proteomes" id="UP001620626"/>
    </source>
</evidence>